<evidence type="ECO:0000313" key="3">
    <source>
        <dbReference type="Proteomes" id="UP001465755"/>
    </source>
</evidence>
<protein>
    <recommendedName>
        <fullName evidence="1">Sm domain-containing protein</fullName>
    </recommendedName>
</protein>
<proteinExistence type="predicted"/>
<dbReference type="InterPro" id="IPR010920">
    <property type="entry name" value="LSM_dom_sf"/>
</dbReference>
<evidence type="ECO:0000313" key="2">
    <source>
        <dbReference type="EMBL" id="KAK9787130.1"/>
    </source>
</evidence>
<dbReference type="Proteomes" id="UP001465755">
    <property type="component" value="Unassembled WGS sequence"/>
</dbReference>
<evidence type="ECO:0000259" key="1">
    <source>
        <dbReference type="Pfam" id="PF01423"/>
    </source>
</evidence>
<keyword evidence="3" id="KW-1185">Reference proteome</keyword>
<reference evidence="2 3" key="1">
    <citation type="journal article" date="2024" name="Nat. Commun.">
        <title>Phylogenomics reveals the evolutionary origins of lichenization in chlorophyte algae.</title>
        <authorList>
            <person name="Puginier C."/>
            <person name="Libourel C."/>
            <person name="Otte J."/>
            <person name="Skaloud P."/>
            <person name="Haon M."/>
            <person name="Grisel S."/>
            <person name="Petersen M."/>
            <person name="Berrin J.G."/>
            <person name="Delaux P.M."/>
            <person name="Dal Grande F."/>
            <person name="Keller J."/>
        </authorList>
    </citation>
    <scope>NUCLEOTIDE SEQUENCE [LARGE SCALE GENOMIC DNA]</scope>
    <source>
        <strain evidence="2 3">SAG 2036</strain>
    </source>
</reference>
<dbReference type="Gene3D" id="2.30.30.100">
    <property type="match status" value="1"/>
</dbReference>
<dbReference type="AlphaFoldDB" id="A0AAW1NK59"/>
<accession>A0AAW1NK59</accession>
<dbReference type="InterPro" id="IPR001163">
    <property type="entry name" value="Sm_dom_euk/arc"/>
</dbReference>
<dbReference type="SUPFAM" id="SSF50182">
    <property type="entry name" value="Sm-like ribonucleoproteins"/>
    <property type="match status" value="1"/>
</dbReference>
<dbReference type="Pfam" id="PF01423">
    <property type="entry name" value="LSM"/>
    <property type="match status" value="1"/>
</dbReference>
<name>A0AAW1NK59_9CHLO</name>
<feature type="domain" description="Sm" evidence="1">
    <location>
        <begin position="21"/>
        <end position="77"/>
    </location>
</feature>
<organism evidence="2 3">
    <name type="scientific">Symbiochloris irregularis</name>
    <dbReference type="NCBI Taxonomy" id="706552"/>
    <lineage>
        <taxon>Eukaryota</taxon>
        <taxon>Viridiplantae</taxon>
        <taxon>Chlorophyta</taxon>
        <taxon>core chlorophytes</taxon>
        <taxon>Trebouxiophyceae</taxon>
        <taxon>Trebouxiales</taxon>
        <taxon>Trebouxiaceae</taxon>
        <taxon>Symbiochloris</taxon>
    </lineage>
</organism>
<gene>
    <name evidence="2" type="ORF">WJX73_005175</name>
</gene>
<sequence>MAEISSVAAQPEAEIVTQGRQLIAKRVRVNVRDGRELVGELQCIDKEQNLLLAATWELVRDKAGNVVDQKQVGAVLVPLAVRAATEIEVMPSQLEAMQQLLAATSR</sequence>
<dbReference type="EMBL" id="JALJOQ010000254">
    <property type="protein sequence ID" value="KAK9787130.1"/>
    <property type="molecule type" value="Genomic_DNA"/>
</dbReference>
<comment type="caution">
    <text evidence="2">The sequence shown here is derived from an EMBL/GenBank/DDBJ whole genome shotgun (WGS) entry which is preliminary data.</text>
</comment>